<evidence type="ECO:0000313" key="2">
    <source>
        <dbReference type="Proteomes" id="UP000199580"/>
    </source>
</evidence>
<accession>A0A1G8WU61</accession>
<dbReference type="InterPro" id="IPR014942">
    <property type="entry name" value="AbiEii"/>
</dbReference>
<dbReference type="AlphaFoldDB" id="A0A1G8WU61"/>
<protein>
    <submittedName>
        <fullName evidence="1">Nucleotidyl transferase AbiEii toxin, Type IV TA system</fullName>
    </submittedName>
</protein>
<gene>
    <name evidence="1" type="ORF">SAMN04487935_1934</name>
</gene>
<dbReference type="STRING" id="1128970.SAMN04487935_1934"/>
<dbReference type="RefSeq" id="WP_245699375.1">
    <property type="nucleotide sequence ID" value="NZ_BKAI01000004.1"/>
</dbReference>
<dbReference type="Proteomes" id="UP000199580">
    <property type="component" value="Unassembled WGS sequence"/>
</dbReference>
<dbReference type="EMBL" id="FNEZ01000002">
    <property type="protein sequence ID" value="SDJ81130.1"/>
    <property type="molecule type" value="Genomic_DNA"/>
</dbReference>
<evidence type="ECO:0000313" key="1">
    <source>
        <dbReference type="EMBL" id="SDJ81130.1"/>
    </source>
</evidence>
<keyword evidence="1" id="KW-0808">Transferase</keyword>
<reference evidence="1 2" key="1">
    <citation type="submission" date="2016-10" db="EMBL/GenBank/DDBJ databases">
        <authorList>
            <person name="de Groot N.N."/>
        </authorList>
    </citation>
    <scope>NUCLEOTIDE SEQUENCE [LARGE SCALE GENOMIC DNA]</scope>
    <source>
        <strain evidence="1 2">CGMCC 1.10076</strain>
    </source>
</reference>
<sequence>MSVDIDLFTDAEYGSLDFVVLEEVLKSTFPYVDTGFGGNVGMGKSYLIGKDKENSVKLDLYYSNDPFIQTATIIDGIRMATVEEIIAMKVDVVLREGRKKDFWHLHELLPEYNISQMLALHRTRSEFTHDETVILQNFRNFESSDDDFDPICLRGKEWEFIKEDMINAVLNL</sequence>
<proteinExistence type="predicted"/>
<keyword evidence="2" id="KW-1185">Reference proteome</keyword>
<name>A0A1G8WU61_9FLAO</name>
<dbReference type="GO" id="GO:0016740">
    <property type="term" value="F:transferase activity"/>
    <property type="evidence" value="ECO:0007669"/>
    <property type="project" value="UniProtKB-KW"/>
</dbReference>
<dbReference type="Pfam" id="PF08843">
    <property type="entry name" value="AbiEii"/>
    <property type="match status" value="1"/>
</dbReference>
<organism evidence="1 2">
    <name type="scientific">Flavobacterium noncentrifugens</name>
    <dbReference type="NCBI Taxonomy" id="1128970"/>
    <lineage>
        <taxon>Bacteria</taxon>
        <taxon>Pseudomonadati</taxon>
        <taxon>Bacteroidota</taxon>
        <taxon>Flavobacteriia</taxon>
        <taxon>Flavobacteriales</taxon>
        <taxon>Flavobacteriaceae</taxon>
        <taxon>Flavobacterium</taxon>
    </lineage>
</organism>